<comment type="caution">
    <text evidence="3">The sequence shown here is derived from an EMBL/GenBank/DDBJ whole genome shotgun (WGS) entry which is preliminary data.</text>
</comment>
<gene>
    <name evidence="3" type="primary">CXT1_1</name>
    <name evidence="3" type="ORF">CFO_g3023</name>
</gene>
<dbReference type="InterPro" id="IPR006598">
    <property type="entry name" value="CAP10"/>
</dbReference>
<organism evidence="3 4">
    <name type="scientific">Ceratocystis fimbriata f. sp. platani</name>
    <dbReference type="NCBI Taxonomy" id="88771"/>
    <lineage>
        <taxon>Eukaryota</taxon>
        <taxon>Fungi</taxon>
        <taxon>Dikarya</taxon>
        <taxon>Ascomycota</taxon>
        <taxon>Pezizomycotina</taxon>
        <taxon>Sordariomycetes</taxon>
        <taxon>Hypocreomycetidae</taxon>
        <taxon>Microascales</taxon>
        <taxon>Ceratocystidaceae</taxon>
        <taxon>Ceratocystis</taxon>
    </lineage>
</organism>
<dbReference type="EMBL" id="LBBL01000146">
    <property type="protein sequence ID" value="KKF94640.1"/>
    <property type="molecule type" value="Genomic_DNA"/>
</dbReference>
<dbReference type="GO" id="GO:0016757">
    <property type="term" value="F:glycosyltransferase activity"/>
    <property type="evidence" value="ECO:0007669"/>
    <property type="project" value="UniProtKB-KW"/>
</dbReference>
<dbReference type="OrthoDB" id="541052at2759"/>
<dbReference type="InterPro" id="IPR051091">
    <property type="entry name" value="O-Glucosyltr/Glycosyltrsf_90"/>
</dbReference>
<keyword evidence="3" id="KW-0808">Transferase</keyword>
<evidence type="ECO:0000313" key="4">
    <source>
        <dbReference type="Proteomes" id="UP000034841"/>
    </source>
</evidence>
<keyword evidence="1" id="KW-1133">Transmembrane helix</keyword>
<evidence type="ECO:0000313" key="3">
    <source>
        <dbReference type="EMBL" id="KKF94640.1"/>
    </source>
</evidence>
<feature type="domain" description="Glycosyl transferase CAP10" evidence="2">
    <location>
        <begin position="321"/>
        <end position="613"/>
    </location>
</feature>
<feature type="transmembrane region" description="Helical" evidence="1">
    <location>
        <begin position="20"/>
        <end position="38"/>
    </location>
</feature>
<keyword evidence="1" id="KW-0812">Transmembrane</keyword>
<keyword evidence="3" id="KW-0328">Glycosyltransferase</keyword>
<evidence type="ECO:0000256" key="1">
    <source>
        <dbReference type="SAM" id="Phobius"/>
    </source>
</evidence>
<keyword evidence="4" id="KW-1185">Reference proteome</keyword>
<accession>A0A0F8B3J9</accession>
<dbReference type="SMART" id="SM00672">
    <property type="entry name" value="CAP10"/>
    <property type="match status" value="1"/>
</dbReference>
<evidence type="ECO:0000259" key="2">
    <source>
        <dbReference type="SMART" id="SM00672"/>
    </source>
</evidence>
<reference evidence="3 4" key="1">
    <citation type="submission" date="2015-04" db="EMBL/GenBank/DDBJ databases">
        <title>Genome sequence of Ceratocystis platani, a major pathogen of plane trees.</title>
        <authorList>
            <person name="Belbahri L."/>
        </authorList>
    </citation>
    <scope>NUCLEOTIDE SEQUENCE [LARGE SCALE GENOMIC DNA]</scope>
    <source>
        <strain evidence="3 4">CFO</strain>
    </source>
</reference>
<name>A0A0F8B3J9_CERFI</name>
<proteinExistence type="predicted"/>
<dbReference type="PANTHER" id="PTHR12203">
    <property type="entry name" value="KDEL LYS-ASP-GLU-LEU CONTAINING - RELATED"/>
    <property type="match status" value="1"/>
</dbReference>
<dbReference type="Pfam" id="PF05686">
    <property type="entry name" value="Glyco_transf_90"/>
    <property type="match status" value="1"/>
</dbReference>
<keyword evidence="1" id="KW-0472">Membrane</keyword>
<dbReference type="EC" id="2.4.1.-" evidence="3"/>
<protein>
    <submittedName>
        <fullName evidence="3">Beta-1 2-xylosyltransferase 1</fullName>
        <ecNumber evidence="3">2.4.1.-</ecNumber>
    </submittedName>
</protein>
<dbReference type="Proteomes" id="UP000034841">
    <property type="component" value="Unassembled WGS sequence"/>
</dbReference>
<sequence>MIKSLSHSVSRRPQFILRFIARYVVAGVFVLYLFKYLLNAPALTDDPISPFPTTPESESVAKITVPLAPTDGHPIDRLVRLADQRFNSLLSTQTSTLSDASAAYRERRGRHPPPGFDEWHAFATKHNAVIVEEFFDQIYRDLEPFWGIPAATIRKDANDYEMRISIRNHTASSGSGWFWTQIWLNMTSTIQHMLPDMDIALNAMDEPRIVVPSETIDEYMAKAAETKKMVPAADAMSSYGPLPPPRTGDNPPMTWETEGSYWDIARRGCPTNSLSRHNLNPIVPYQPVKISMHLSKPHMENGYVSNYTLSTDFCHQPDLQSLEGIFLRPLSISSTKTLLPLFGGSKLSVNNEILLPAPMYWNEEERFMGGGGANIPWEDKLNMVSWRGVATGGQAQKTNWHGFQRHRFVSMNNATPVAAAEYGDRQINFVLPDTEYQLQASTPSSVTGEVKGLSKWVAQWSDVGFVDLPCFPAEEEGQCSYLDSYYTKLPGKSLAEQFKYKYMPDVDGNSFSGRYLGFLRSTSLPIKATLWREWHDDRLVAWKHFVPMDNRFGDYYAIMEYFLGAGNKPSHDDVAKKIALDGQDWAKRVLRKEDMQIYVSRLLLEYARVSSDDRERLGYVADLS</sequence>
<dbReference type="AlphaFoldDB" id="A0A0F8B3J9"/>
<dbReference type="PANTHER" id="PTHR12203:SF22">
    <property type="entry name" value="CAPSULE ASSOCIATED PROTEIN"/>
    <property type="match status" value="1"/>
</dbReference>